<protein>
    <submittedName>
        <fullName evidence="1">Uncharacterized protein</fullName>
    </submittedName>
</protein>
<proteinExistence type="predicted"/>
<organism evidence="1 2">
    <name type="scientific">Metarhizium robertsii</name>
    <dbReference type="NCBI Taxonomy" id="568076"/>
    <lineage>
        <taxon>Eukaryota</taxon>
        <taxon>Fungi</taxon>
        <taxon>Dikarya</taxon>
        <taxon>Ascomycota</taxon>
        <taxon>Pezizomycotina</taxon>
        <taxon>Sordariomycetes</taxon>
        <taxon>Hypocreomycetidae</taxon>
        <taxon>Hypocreales</taxon>
        <taxon>Clavicipitaceae</taxon>
        <taxon>Metarhizium</taxon>
    </lineage>
</organism>
<evidence type="ECO:0000313" key="2">
    <source>
        <dbReference type="Proteomes" id="UP000030151"/>
    </source>
</evidence>
<dbReference type="Proteomes" id="UP000030151">
    <property type="component" value="Unassembled WGS sequence"/>
</dbReference>
<accession>A0A0A1USN2</accession>
<dbReference type="AlphaFoldDB" id="A0A0A1USN2"/>
<name>A0A0A1USN2_9HYPO</name>
<reference evidence="1 2" key="1">
    <citation type="submission" date="2014-02" db="EMBL/GenBank/DDBJ databases">
        <title>The genome sequence of the entomopathogenic fungus Metarhizium robertsii ARSEF 2575.</title>
        <authorList>
            <person name="Giuliano Garisto Donzelli B."/>
            <person name="Roe B.A."/>
            <person name="Macmil S.L."/>
            <person name="Krasnoff S.B."/>
            <person name="Gibson D.M."/>
        </authorList>
    </citation>
    <scope>NUCLEOTIDE SEQUENCE [LARGE SCALE GENOMIC DNA]</scope>
    <source>
        <strain evidence="1 2">ARSEF 2575</strain>
    </source>
</reference>
<dbReference type="EMBL" id="JELW01000021">
    <property type="protein sequence ID" value="EXU99089.1"/>
    <property type="molecule type" value="Genomic_DNA"/>
</dbReference>
<gene>
    <name evidence="1" type="ORF">X797_007812</name>
</gene>
<evidence type="ECO:0000313" key="1">
    <source>
        <dbReference type="EMBL" id="EXU99089.1"/>
    </source>
</evidence>
<dbReference type="HOGENOM" id="CLU_2073717_0_0_1"/>
<comment type="caution">
    <text evidence="1">The sequence shown here is derived from an EMBL/GenBank/DDBJ whole genome shotgun (WGS) entry which is preliminary data.</text>
</comment>
<sequence length="118" mass="12514">MAAATCKPYPDKVGTGDYCVAPASNGAQCFSKLLCRIPRRQGSPTVEAGGCPRFAAQKQTCEVKKGHASKFRPAGPMQSLCGPATQSEMRRYPRAVEAVLKSSAERLKSTLPSSRAAP</sequence>